<dbReference type="InterPro" id="IPR003710">
    <property type="entry name" value="ApbA"/>
</dbReference>
<dbReference type="PANTHER" id="PTHR43765">
    <property type="entry name" value="2-DEHYDROPANTOATE 2-REDUCTASE-RELATED"/>
    <property type="match status" value="1"/>
</dbReference>
<dbReference type="GO" id="GO:0005737">
    <property type="term" value="C:cytoplasm"/>
    <property type="evidence" value="ECO:0007669"/>
    <property type="project" value="TreeGrafter"/>
</dbReference>
<dbReference type="InterPro" id="IPR050838">
    <property type="entry name" value="Ketopantoate_reductase"/>
</dbReference>
<dbReference type="Pfam" id="PF08546">
    <property type="entry name" value="ApbA_C"/>
    <property type="match status" value="1"/>
</dbReference>
<gene>
    <name evidence="14" type="ORF">ATY41_08455</name>
</gene>
<dbReference type="Proteomes" id="UP000094426">
    <property type="component" value="Unassembled WGS sequence"/>
</dbReference>
<dbReference type="SUPFAM" id="SSF48179">
    <property type="entry name" value="6-phosphogluconate dehydrogenase C-terminal domain-like"/>
    <property type="match status" value="1"/>
</dbReference>
<evidence type="ECO:0000256" key="6">
    <source>
        <dbReference type="ARBA" id="ARBA00022655"/>
    </source>
</evidence>
<dbReference type="GO" id="GO:0008677">
    <property type="term" value="F:2-dehydropantoate 2-reductase activity"/>
    <property type="evidence" value="ECO:0007669"/>
    <property type="project" value="UniProtKB-EC"/>
</dbReference>
<comment type="function">
    <text evidence="1">Catalyzes the NADPH-dependent reduction of ketopantoate into pantoic acid.</text>
</comment>
<dbReference type="InterPro" id="IPR036291">
    <property type="entry name" value="NAD(P)-bd_dom_sf"/>
</dbReference>
<dbReference type="GO" id="GO:0015940">
    <property type="term" value="P:pantothenate biosynthetic process"/>
    <property type="evidence" value="ECO:0007669"/>
    <property type="project" value="UniProtKB-KW"/>
</dbReference>
<dbReference type="Gene3D" id="1.10.1040.10">
    <property type="entry name" value="N-(1-d-carboxylethyl)-l-norvaline Dehydrogenase, domain 2"/>
    <property type="match status" value="1"/>
</dbReference>
<evidence type="ECO:0000259" key="13">
    <source>
        <dbReference type="Pfam" id="PF08546"/>
    </source>
</evidence>
<dbReference type="Pfam" id="PF02558">
    <property type="entry name" value="ApbA"/>
    <property type="match status" value="1"/>
</dbReference>
<evidence type="ECO:0000256" key="4">
    <source>
        <dbReference type="ARBA" id="ARBA00013014"/>
    </source>
</evidence>
<evidence type="ECO:0000256" key="10">
    <source>
        <dbReference type="ARBA" id="ARBA00048793"/>
    </source>
</evidence>
<evidence type="ECO:0000313" key="15">
    <source>
        <dbReference type="Proteomes" id="UP000094426"/>
    </source>
</evidence>
<comment type="pathway">
    <text evidence="2">Cofactor biosynthesis; (R)-pantothenate biosynthesis; (R)-pantoate from 3-methyl-2-oxobutanoate: step 2/2.</text>
</comment>
<dbReference type="EC" id="1.1.1.169" evidence="4"/>
<evidence type="ECO:0000259" key="12">
    <source>
        <dbReference type="Pfam" id="PF02558"/>
    </source>
</evidence>
<accession>A0A1E2SLW6</accession>
<dbReference type="InterPro" id="IPR013752">
    <property type="entry name" value="KPA_reductase"/>
</dbReference>
<keyword evidence="7" id="KW-0521">NADP</keyword>
<feature type="domain" description="Ketopantoate reductase N-terminal" evidence="12">
    <location>
        <begin position="3"/>
        <end position="147"/>
    </location>
</feature>
<dbReference type="EMBL" id="LNZG01000006">
    <property type="protein sequence ID" value="ODA90803.1"/>
    <property type="molecule type" value="Genomic_DNA"/>
</dbReference>
<evidence type="ECO:0000256" key="11">
    <source>
        <dbReference type="SAM" id="MobiDB-lite"/>
    </source>
</evidence>
<dbReference type="InterPro" id="IPR013328">
    <property type="entry name" value="6PGD_dom2"/>
</dbReference>
<comment type="similarity">
    <text evidence="3">Belongs to the ketopantoate reductase family.</text>
</comment>
<comment type="catalytic activity">
    <reaction evidence="10">
        <text>(R)-pantoate + NADP(+) = 2-dehydropantoate + NADPH + H(+)</text>
        <dbReference type="Rhea" id="RHEA:16233"/>
        <dbReference type="ChEBI" id="CHEBI:11561"/>
        <dbReference type="ChEBI" id="CHEBI:15378"/>
        <dbReference type="ChEBI" id="CHEBI:15980"/>
        <dbReference type="ChEBI" id="CHEBI:57783"/>
        <dbReference type="ChEBI" id="CHEBI:58349"/>
        <dbReference type="EC" id="1.1.1.169"/>
    </reaction>
</comment>
<name>A0A1E2SLW6_LEIXY</name>
<evidence type="ECO:0000256" key="9">
    <source>
        <dbReference type="ARBA" id="ARBA00032024"/>
    </source>
</evidence>
<protein>
    <recommendedName>
        <fullName evidence="5">2-dehydropantoate 2-reductase</fullName>
        <ecNumber evidence="4">1.1.1.169</ecNumber>
    </recommendedName>
    <alternativeName>
        <fullName evidence="9">Ketopantoate reductase</fullName>
    </alternativeName>
</protein>
<dbReference type="RefSeq" id="WP_011185648.1">
    <property type="nucleotide sequence ID" value="NZ_LNZG01000006.1"/>
</dbReference>
<reference evidence="14 15" key="1">
    <citation type="submission" date="2015-11" db="EMBL/GenBank/DDBJ databases">
        <authorList>
            <person name="Zhang Y."/>
            <person name="Guo Z."/>
        </authorList>
    </citation>
    <scope>NUCLEOTIDE SEQUENCE [LARGE SCALE GENOMIC DNA]</scope>
    <source>
        <strain evidence="15">gdw1</strain>
    </source>
</reference>
<feature type="domain" description="Ketopantoate reductase C-terminal" evidence="13">
    <location>
        <begin position="172"/>
        <end position="314"/>
    </location>
</feature>
<feature type="compositionally biased region" description="Low complexity" evidence="11">
    <location>
        <begin position="335"/>
        <end position="352"/>
    </location>
</feature>
<keyword evidence="6" id="KW-0566">Pantothenate biosynthesis</keyword>
<dbReference type="AlphaFoldDB" id="A0A1E2SLW6"/>
<evidence type="ECO:0000256" key="3">
    <source>
        <dbReference type="ARBA" id="ARBA00007870"/>
    </source>
</evidence>
<dbReference type="GO" id="GO:0050661">
    <property type="term" value="F:NADP binding"/>
    <property type="evidence" value="ECO:0007669"/>
    <property type="project" value="TreeGrafter"/>
</dbReference>
<organism evidence="14 15">
    <name type="scientific">Leifsonia xyli subsp. xyli</name>
    <dbReference type="NCBI Taxonomy" id="59736"/>
    <lineage>
        <taxon>Bacteria</taxon>
        <taxon>Bacillati</taxon>
        <taxon>Actinomycetota</taxon>
        <taxon>Actinomycetes</taxon>
        <taxon>Micrococcales</taxon>
        <taxon>Microbacteriaceae</taxon>
        <taxon>Leifsonia</taxon>
    </lineage>
</organism>
<evidence type="ECO:0000256" key="7">
    <source>
        <dbReference type="ARBA" id="ARBA00022857"/>
    </source>
</evidence>
<evidence type="ECO:0000256" key="5">
    <source>
        <dbReference type="ARBA" id="ARBA00019465"/>
    </source>
</evidence>
<evidence type="ECO:0000256" key="1">
    <source>
        <dbReference type="ARBA" id="ARBA00002919"/>
    </source>
</evidence>
<dbReference type="OMA" id="WGAHTAR"/>
<dbReference type="PANTHER" id="PTHR43765:SF2">
    <property type="entry name" value="2-DEHYDROPANTOATE 2-REDUCTASE"/>
    <property type="match status" value="1"/>
</dbReference>
<keyword evidence="8" id="KW-0560">Oxidoreductase</keyword>
<dbReference type="SUPFAM" id="SSF51735">
    <property type="entry name" value="NAD(P)-binding Rossmann-fold domains"/>
    <property type="match status" value="1"/>
</dbReference>
<evidence type="ECO:0000313" key="14">
    <source>
        <dbReference type="EMBL" id="ODA90803.1"/>
    </source>
</evidence>
<sequence>MRIGVIGAGAIGGTIAALLDRVGHLVEVTARGEHLAAIRTEGLRLDGGWGAHTARVAAAETLQTRPELAFLCTKAQDAAYALRDNTSLLDGIPVVVVQNGLTGLRLATGLLPGSECVGALALFAAGFLSPGRIVVTTTANTYLGAGDGRAPAAAAATARILDAALPSVAVDDFTGCQWTKLIVNQVNALPAITGLSVQETLGDRRLRRVMTASLQEAVRVGYAHGVRYGSIQGLSDGLLRFAAHAPRWAAQAVPLLMRRRMGATPNPGSTLQSVRRGQPSEIDYLNGAVVAKARAAGGEAPVNAALTALVHEVERSVAFLPAETVAERMRPLLTAGRPPAAPRAPANGGRAA</sequence>
<proteinExistence type="inferred from homology"/>
<comment type="caution">
    <text evidence="14">The sequence shown here is derived from an EMBL/GenBank/DDBJ whole genome shotgun (WGS) entry which is preliminary data.</text>
</comment>
<evidence type="ECO:0000256" key="8">
    <source>
        <dbReference type="ARBA" id="ARBA00023002"/>
    </source>
</evidence>
<feature type="region of interest" description="Disordered" evidence="11">
    <location>
        <begin position="333"/>
        <end position="352"/>
    </location>
</feature>
<dbReference type="OrthoDB" id="9796561at2"/>
<dbReference type="InterPro" id="IPR013332">
    <property type="entry name" value="KPR_N"/>
</dbReference>
<dbReference type="NCBIfam" id="TIGR00745">
    <property type="entry name" value="apbA_panE"/>
    <property type="match status" value="1"/>
</dbReference>
<evidence type="ECO:0000256" key="2">
    <source>
        <dbReference type="ARBA" id="ARBA00004994"/>
    </source>
</evidence>
<dbReference type="InterPro" id="IPR008927">
    <property type="entry name" value="6-PGluconate_DH-like_C_sf"/>
</dbReference>
<dbReference type="Gene3D" id="3.40.50.720">
    <property type="entry name" value="NAD(P)-binding Rossmann-like Domain"/>
    <property type="match status" value="1"/>
</dbReference>